<dbReference type="Proteomes" id="UP000887565">
    <property type="component" value="Unplaced"/>
</dbReference>
<reference evidence="2" key="1">
    <citation type="submission" date="2022-11" db="UniProtKB">
        <authorList>
            <consortium name="WormBaseParasite"/>
        </authorList>
    </citation>
    <scope>IDENTIFICATION</scope>
</reference>
<protein>
    <submittedName>
        <fullName evidence="2">Uncharacterized protein</fullName>
    </submittedName>
</protein>
<sequence length="70" mass="7664">MSLPAFTCKNYSTYIKKLLSEFCKPGPILGSSVLESISKLPRTPSLKTVLETRNKELLSTAAMSLSDIIT</sequence>
<proteinExistence type="predicted"/>
<accession>A0A915K188</accession>
<evidence type="ECO:0000313" key="1">
    <source>
        <dbReference type="Proteomes" id="UP000887565"/>
    </source>
</evidence>
<name>A0A915K188_ROMCU</name>
<keyword evidence="1" id="KW-1185">Reference proteome</keyword>
<evidence type="ECO:0000313" key="2">
    <source>
        <dbReference type="WBParaSite" id="nRc.2.0.1.t32437-RA"/>
    </source>
</evidence>
<dbReference type="WBParaSite" id="nRc.2.0.1.t32437-RA">
    <property type="protein sequence ID" value="nRc.2.0.1.t32437-RA"/>
    <property type="gene ID" value="nRc.2.0.1.g32437"/>
</dbReference>
<organism evidence="1 2">
    <name type="scientific">Romanomermis culicivorax</name>
    <name type="common">Nematode worm</name>
    <dbReference type="NCBI Taxonomy" id="13658"/>
    <lineage>
        <taxon>Eukaryota</taxon>
        <taxon>Metazoa</taxon>
        <taxon>Ecdysozoa</taxon>
        <taxon>Nematoda</taxon>
        <taxon>Enoplea</taxon>
        <taxon>Dorylaimia</taxon>
        <taxon>Mermithida</taxon>
        <taxon>Mermithoidea</taxon>
        <taxon>Mermithidae</taxon>
        <taxon>Romanomermis</taxon>
    </lineage>
</organism>
<dbReference type="AlphaFoldDB" id="A0A915K188"/>